<reference evidence="2" key="2">
    <citation type="submission" date="2012-05" db="EMBL/GenBank/DDBJ databases">
        <title>Annotation of the Genome Sequence of Fusarium oxysporum f. sp. melonis 26406.</title>
        <authorList>
            <consortium name="The Broad Institute Genomics Platform"/>
            <person name="Ma L.-J."/>
            <person name="Corby-Kistler H."/>
            <person name="Broz K."/>
            <person name="Gale L.R."/>
            <person name="Jonkers W."/>
            <person name="O'Donnell K."/>
            <person name="Ploetz R."/>
            <person name="Steinberg C."/>
            <person name="Schwartz D.C."/>
            <person name="VanEtten H."/>
            <person name="Zhou S."/>
            <person name="Young S.K."/>
            <person name="Zeng Q."/>
            <person name="Gargeya S."/>
            <person name="Fitzgerald M."/>
            <person name="Abouelleil A."/>
            <person name="Alvarado L."/>
            <person name="Chapman S.B."/>
            <person name="Gainer-Dewar J."/>
            <person name="Goldberg J."/>
            <person name="Griggs A."/>
            <person name="Gujja S."/>
            <person name="Hansen M."/>
            <person name="Howarth C."/>
            <person name="Imamovic A."/>
            <person name="Ireland A."/>
            <person name="Larimer J."/>
            <person name="McCowan C."/>
            <person name="Murphy C."/>
            <person name="Pearson M."/>
            <person name="Poon T.W."/>
            <person name="Priest M."/>
            <person name="Roberts A."/>
            <person name="Saif S."/>
            <person name="Shea T."/>
            <person name="Sykes S."/>
            <person name="Wortman J."/>
            <person name="Nusbaum C."/>
            <person name="Birren B."/>
        </authorList>
    </citation>
    <scope>NUCLEOTIDE SEQUENCE</scope>
    <source>
        <strain evidence="2">26406</strain>
    </source>
</reference>
<reference evidence="2" key="1">
    <citation type="submission" date="2012-04" db="EMBL/GenBank/DDBJ databases">
        <title>The Genome Sequence of Fusarium oxysporum melonis.</title>
        <authorList>
            <consortium name="The Broad Institute Genome Sequencing Platform"/>
            <person name="Ma L.-J."/>
            <person name="Gale L.R."/>
            <person name="Schwartz D.C."/>
            <person name="Zhou S."/>
            <person name="Corby-Kistler H."/>
            <person name="Young S.K."/>
            <person name="Zeng Q."/>
            <person name="Gargeya S."/>
            <person name="Fitzgerald M."/>
            <person name="Haas B."/>
            <person name="Abouelleil A."/>
            <person name="Alvarado L."/>
            <person name="Arachchi H.M."/>
            <person name="Berlin A."/>
            <person name="Brown A."/>
            <person name="Chapman S.B."/>
            <person name="Chen Z."/>
            <person name="Dunbar C."/>
            <person name="Freedman E."/>
            <person name="Gearin G."/>
            <person name="Goldberg J."/>
            <person name="Griggs A."/>
            <person name="Gujja S."/>
            <person name="Heiman D."/>
            <person name="Howarth C."/>
            <person name="Larson L."/>
            <person name="Lui A."/>
            <person name="MacDonald P.J.P."/>
            <person name="Montmayeur A."/>
            <person name="Murphy C."/>
            <person name="Neiman D."/>
            <person name="Pearson M."/>
            <person name="Priest M."/>
            <person name="Roberts A."/>
            <person name="Saif S."/>
            <person name="Shea T."/>
            <person name="Shenoy N."/>
            <person name="Sisk P."/>
            <person name="Stolte C."/>
            <person name="Sykes S."/>
            <person name="Wortman J."/>
            <person name="Nusbaum C."/>
            <person name="Birren B."/>
        </authorList>
    </citation>
    <scope>NUCLEOTIDE SEQUENCE</scope>
    <source>
        <strain evidence="2">26406</strain>
    </source>
</reference>
<gene>
    <name evidence="2" type="ORF">FOMG_17770</name>
</gene>
<protein>
    <submittedName>
        <fullName evidence="2">Uncharacterized protein</fullName>
    </submittedName>
</protein>
<proteinExistence type="predicted"/>
<feature type="region of interest" description="Disordered" evidence="1">
    <location>
        <begin position="1"/>
        <end position="38"/>
    </location>
</feature>
<sequence length="75" mass="8541">MGQPAMTNCKSMKAWPASTAHSGGKTAEDGHRWSPNLRAPLVDRPGFSRCRWDAEHLEKLAFKQACRRDKRGWEM</sequence>
<dbReference type="EMBL" id="JH659393">
    <property type="protein sequence ID" value="EXK25577.1"/>
    <property type="molecule type" value="Genomic_DNA"/>
</dbReference>
<accession>W9ZAG6</accession>
<dbReference type="Proteomes" id="UP000030703">
    <property type="component" value="Unassembled WGS sequence"/>
</dbReference>
<evidence type="ECO:0000313" key="2">
    <source>
        <dbReference type="EMBL" id="EXK25577.1"/>
    </source>
</evidence>
<name>W9ZAG6_FUSOX</name>
<dbReference type="VEuPathDB" id="FungiDB:FOMG_17770"/>
<dbReference type="HOGENOM" id="CLU_2671169_0_0_1"/>
<evidence type="ECO:0000256" key="1">
    <source>
        <dbReference type="SAM" id="MobiDB-lite"/>
    </source>
</evidence>
<dbReference type="AlphaFoldDB" id="W9ZAG6"/>
<organism evidence="2">
    <name type="scientific">Fusarium oxysporum f. sp. melonis 26406</name>
    <dbReference type="NCBI Taxonomy" id="1089452"/>
    <lineage>
        <taxon>Eukaryota</taxon>
        <taxon>Fungi</taxon>
        <taxon>Dikarya</taxon>
        <taxon>Ascomycota</taxon>
        <taxon>Pezizomycotina</taxon>
        <taxon>Sordariomycetes</taxon>
        <taxon>Hypocreomycetidae</taxon>
        <taxon>Hypocreales</taxon>
        <taxon>Nectriaceae</taxon>
        <taxon>Fusarium</taxon>
        <taxon>Fusarium oxysporum species complex</taxon>
    </lineage>
</organism>
<feature type="compositionally biased region" description="Polar residues" evidence="1">
    <location>
        <begin position="1"/>
        <end position="10"/>
    </location>
</feature>